<name>A0A1X1I046_STROR</name>
<sequence>MVDSGYSIFGSYLGLVFLVSLPSAILAFYINSRKKSFQGLYAPIVFTLFMILMLLFNMDSSESGSLVASFVMILFGFPLIAGALIYTLIRLCYVYPEKRWKAFLIFLSYILGPLSVGILGWYVVNLVQIHLLTFLVMILMILVSYLPPLYLHYTKRNQ</sequence>
<feature type="transmembrane region" description="Helical" evidence="1">
    <location>
        <begin position="6"/>
        <end position="28"/>
    </location>
</feature>
<keyword evidence="1" id="KW-1133">Transmembrane helix</keyword>
<dbReference type="Proteomes" id="UP000193961">
    <property type="component" value="Unassembled WGS sequence"/>
</dbReference>
<dbReference type="RefSeq" id="WP_000228460.1">
    <property type="nucleotide sequence ID" value="NZ_NCUQ01000010.1"/>
</dbReference>
<reference evidence="2 3" key="1">
    <citation type="journal article" date="2016" name="Eur. J. Clin. Microbiol. Infect. Dis.">
        <title>Whole genome sequencing as a tool for phylogenetic analysis of clinical strains of Mitis group streptococci.</title>
        <authorList>
            <person name="Rasmussen L.H."/>
            <person name="Dargis R."/>
            <person name="Hojholt K."/>
            <person name="Christensen J.J."/>
            <person name="Skovgaard O."/>
            <person name="Justesen U.S."/>
            <person name="Rosenvinge F.S."/>
            <person name="Moser C."/>
            <person name="Lukjancenko O."/>
            <person name="Rasmussen S."/>
            <person name="Nielsen X.C."/>
        </authorList>
    </citation>
    <scope>NUCLEOTIDE SEQUENCE [LARGE SCALE GENOMIC DNA]</scope>
    <source>
        <strain evidence="2 3">OD_321121_09</strain>
    </source>
</reference>
<gene>
    <name evidence="2" type="ORF">B7715_09230</name>
</gene>
<feature type="transmembrane region" description="Helical" evidence="1">
    <location>
        <begin position="40"/>
        <end position="58"/>
    </location>
</feature>
<dbReference type="AlphaFoldDB" id="A0A1X1I046"/>
<keyword evidence="1" id="KW-0812">Transmembrane</keyword>
<evidence type="ECO:0000313" key="3">
    <source>
        <dbReference type="Proteomes" id="UP000193961"/>
    </source>
</evidence>
<feature type="transmembrane region" description="Helical" evidence="1">
    <location>
        <begin position="101"/>
        <end position="123"/>
    </location>
</feature>
<dbReference type="EMBL" id="NCUQ01000010">
    <property type="protein sequence ID" value="ORO66512.1"/>
    <property type="molecule type" value="Genomic_DNA"/>
</dbReference>
<comment type="caution">
    <text evidence="2">The sequence shown here is derived from an EMBL/GenBank/DDBJ whole genome shotgun (WGS) entry which is preliminary data.</text>
</comment>
<evidence type="ECO:0000313" key="2">
    <source>
        <dbReference type="EMBL" id="ORO66512.1"/>
    </source>
</evidence>
<feature type="transmembrane region" description="Helical" evidence="1">
    <location>
        <begin position="129"/>
        <end position="151"/>
    </location>
</feature>
<protein>
    <submittedName>
        <fullName evidence="2">Uncharacterized protein</fullName>
    </submittedName>
</protein>
<accession>A0A1X1I046</accession>
<keyword evidence="1" id="KW-0472">Membrane</keyword>
<organism evidence="2 3">
    <name type="scientific">Streptococcus oralis subsp. oralis</name>
    <dbReference type="NCBI Taxonomy" id="1891914"/>
    <lineage>
        <taxon>Bacteria</taxon>
        <taxon>Bacillati</taxon>
        <taxon>Bacillota</taxon>
        <taxon>Bacilli</taxon>
        <taxon>Lactobacillales</taxon>
        <taxon>Streptococcaceae</taxon>
        <taxon>Streptococcus</taxon>
    </lineage>
</organism>
<evidence type="ECO:0000256" key="1">
    <source>
        <dbReference type="SAM" id="Phobius"/>
    </source>
</evidence>
<proteinExistence type="predicted"/>
<feature type="transmembrane region" description="Helical" evidence="1">
    <location>
        <begin position="64"/>
        <end position="89"/>
    </location>
</feature>